<dbReference type="Proteomes" id="UP000269396">
    <property type="component" value="Unassembled WGS sequence"/>
</dbReference>
<sequence>MPVNVAERRRTVGVDETIVWTLSERGFVAVRQLPGIKILPEFKSTLRVHPLSSVNDDDDDTDATAPDDIT</sequence>
<reference evidence="1 2" key="1">
    <citation type="submission" date="2018-11" db="EMBL/GenBank/DDBJ databases">
        <authorList>
            <consortium name="Pathogen Informatics"/>
        </authorList>
    </citation>
    <scope>NUCLEOTIDE SEQUENCE [LARGE SCALE GENOMIC DNA]</scope>
    <source>
        <strain>Denwood</strain>
        <strain evidence="2">Zambia</strain>
    </source>
</reference>
<protein>
    <submittedName>
        <fullName evidence="1">Uncharacterized protein</fullName>
    </submittedName>
</protein>
<dbReference type="AlphaFoldDB" id="A0A183P5J0"/>
<evidence type="ECO:0000313" key="2">
    <source>
        <dbReference type="Proteomes" id="UP000269396"/>
    </source>
</evidence>
<accession>A0A183P5J0</accession>
<keyword evidence="2" id="KW-1185">Reference proteome</keyword>
<proteinExistence type="predicted"/>
<dbReference type="EMBL" id="UZAL01029864">
    <property type="protein sequence ID" value="VDP50821.1"/>
    <property type="molecule type" value="Genomic_DNA"/>
</dbReference>
<name>A0A183P5J0_9TREM</name>
<gene>
    <name evidence="1" type="ORF">SMTD_LOCUS9626</name>
</gene>
<evidence type="ECO:0000313" key="1">
    <source>
        <dbReference type="EMBL" id="VDP50821.1"/>
    </source>
</evidence>
<organism evidence="1 2">
    <name type="scientific">Schistosoma mattheei</name>
    <dbReference type="NCBI Taxonomy" id="31246"/>
    <lineage>
        <taxon>Eukaryota</taxon>
        <taxon>Metazoa</taxon>
        <taxon>Spiralia</taxon>
        <taxon>Lophotrochozoa</taxon>
        <taxon>Platyhelminthes</taxon>
        <taxon>Trematoda</taxon>
        <taxon>Digenea</taxon>
        <taxon>Strigeidida</taxon>
        <taxon>Schistosomatoidea</taxon>
        <taxon>Schistosomatidae</taxon>
        <taxon>Schistosoma</taxon>
    </lineage>
</organism>